<dbReference type="AlphaFoldDB" id="A0A1H8CA34"/>
<dbReference type="OrthoDB" id="1445399at2"/>
<accession>A0A1H8CA34</accession>
<sequence>MSNKKNLFEMYIENGCKMGFFVSRETWSNGKYAKVVAIDGVVDGQPIEGDPPYFNRKYPAGHEKAGATLQRNARLEADWFDEGFTITTGAGGYTWTRVYP</sequence>
<reference evidence="1 2" key="1">
    <citation type="submission" date="2016-10" db="EMBL/GenBank/DDBJ databases">
        <authorList>
            <person name="de Groot N.N."/>
        </authorList>
    </citation>
    <scope>NUCLEOTIDE SEQUENCE [LARGE SCALE GENOMIC DNA]</scope>
    <source>
        <strain evidence="1 2">DSM 21039</strain>
    </source>
</reference>
<gene>
    <name evidence="1" type="ORF">SAMN04488505_10729</name>
</gene>
<evidence type="ECO:0000313" key="2">
    <source>
        <dbReference type="Proteomes" id="UP000198984"/>
    </source>
</evidence>
<dbReference type="EMBL" id="FOBB01000007">
    <property type="protein sequence ID" value="SEM91314.1"/>
    <property type="molecule type" value="Genomic_DNA"/>
</dbReference>
<dbReference type="RefSeq" id="WP_089917915.1">
    <property type="nucleotide sequence ID" value="NZ_FOBB01000007.1"/>
</dbReference>
<protein>
    <submittedName>
        <fullName evidence="1">Uncharacterized protein</fullName>
    </submittedName>
</protein>
<proteinExistence type="predicted"/>
<dbReference type="Proteomes" id="UP000198984">
    <property type="component" value="Unassembled WGS sequence"/>
</dbReference>
<keyword evidence="2" id="KW-1185">Reference proteome</keyword>
<dbReference type="STRING" id="573321.SAMN04488505_10729"/>
<evidence type="ECO:0000313" key="1">
    <source>
        <dbReference type="EMBL" id="SEM91314.1"/>
    </source>
</evidence>
<organism evidence="1 2">
    <name type="scientific">Chitinophaga rupis</name>
    <dbReference type="NCBI Taxonomy" id="573321"/>
    <lineage>
        <taxon>Bacteria</taxon>
        <taxon>Pseudomonadati</taxon>
        <taxon>Bacteroidota</taxon>
        <taxon>Chitinophagia</taxon>
        <taxon>Chitinophagales</taxon>
        <taxon>Chitinophagaceae</taxon>
        <taxon>Chitinophaga</taxon>
    </lineage>
</organism>
<name>A0A1H8CA34_9BACT</name>